<dbReference type="EMBL" id="JBHTLR010000007">
    <property type="protein sequence ID" value="MFD1216545.1"/>
    <property type="molecule type" value="Genomic_DNA"/>
</dbReference>
<evidence type="ECO:0000313" key="1">
    <source>
        <dbReference type="EMBL" id="MFD1216545.1"/>
    </source>
</evidence>
<reference evidence="2" key="1">
    <citation type="journal article" date="2019" name="Int. J. Syst. Evol. Microbiol.">
        <title>The Global Catalogue of Microorganisms (GCM) 10K type strain sequencing project: providing services to taxonomists for standard genome sequencing and annotation.</title>
        <authorList>
            <consortium name="The Broad Institute Genomics Platform"/>
            <consortium name="The Broad Institute Genome Sequencing Center for Infectious Disease"/>
            <person name="Wu L."/>
            <person name="Ma J."/>
        </authorList>
    </citation>
    <scope>NUCLEOTIDE SEQUENCE [LARGE SCALE GENOMIC DNA]</scope>
    <source>
        <strain evidence="2">CCUG 54356</strain>
    </source>
</reference>
<keyword evidence="2" id="KW-1185">Reference proteome</keyword>
<evidence type="ECO:0000313" key="2">
    <source>
        <dbReference type="Proteomes" id="UP001597264"/>
    </source>
</evidence>
<organism evidence="1 2">
    <name type="scientific">Microbulbifer celer</name>
    <dbReference type="NCBI Taxonomy" id="435905"/>
    <lineage>
        <taxon>Bacteria</taxon>
        <taxon>Pseudomonadati</taxon>
        <taxon>Pseudomonadota</taxon>
        <taxon>Gammaproteobacteria</taxon>
        <taxon>Cellvibrionales</taxon>
        <taxon>Microbulbiferaceae</taxon>
        <taxon>Microbulbifer</taxon>
    </lineage>
</organism>
<protein>
    <submittedName>
        <fullName evidence="1">Uncharacterized protein</fullName>
    </submittedName>
</protein>
<name>A0ABW3U7P2_9GAMM</name>
<comment type="caution">
    <text evidence="1">The sequence shown here is derived from an EMBL/GenBank/DDBJ whole genome shotgun (WGS) entry which is preliminary data.</text>
</comment>
<dbReference type="RefSeq" id="WP_230438654.1">
    <property type="nucleotide sequence ID" value="NZ_CP087715.1"/>
</dbReference>
<dbReference type="Proteomes" id="UP001597264">
    <property type="component" value="Unassembled WGS sequence"/>
</dbReference>
<gene>
    <name evidence="1" type="ORF">ACFQ2X_08050</name>
</gene>
<proteinExistence type="predicted"/>
<sequence length="232" mass="27115">MLSLPPHIAYQKFLERAETGDARAQLMLTEILDRCRHSSVQSEEALSRLERRGEMPTDMLAYYRENLEQCTGLYDMLEEYDLDTLWAFWMEEAADKLAVARIALSLNSLEAEYSDELYQQLQAGISATGEDWIQQRVARQAAFAFFRSFVEPTQYDGATHDAGYYLRSDDSLAWDYLMCEHSVHCDLKAMEQQVSDHYYEYQISDMRKRAKELDRALRDGDWERLGLRLDTD</sequence>
<accession>A0ABW3U7P2</accession>